<evidence type="ECO:0000256" key="1">
    <source>
        <dbReference type="ARBA" id="ARBA00023015"/>
    </source>
</evidence>
<evidence type="ECO:0000256" key="3">
    <source>
        <dbReference type="ARBA" id="ARBA00023163"/>
    </source>
</evidence>
<organism evidence="5 6">
    <name type="scientific">Nonomuraea guangzhouensis</name>
    <dbReference type="NCBI Taxonomy" id="1291555"/>
    <lineage>
        <taxon>Bacteria</taxon>
        <taxon>Bacillati</taxon>
        <taxon>Actinomycetota</taxon>
        <taxon>Actinomycetes</taxon>
        <taxon>Streptosporangiales</taxon>
        <taxon>Streptosporangiaceae</taxon>
        <taxon>Nonomuraea</taxon>
    </lineage>
</organism>
<dbReference type="EMBL" id="JBHUCM010000012">
    <property type="protein sequence ID" value="MFD1538128.1"/>
    <property type="molecule type" value="Genomic_DNA"/>
</dbReference>
<dbReference type="CDD" id="cd07377">
    <property type="entry name" value="WHTH_GntR"/>
    <property type="match status" value="1"/>
</dbReference>
<keyword evidence="1" id="KW-0805">Transcription regulation</keyword>
<dbReference type="Pfam" id="PF00392">
    <property type="entry name" value="GntR"/>
    <property type="match status" value="1"/>
</dbReference>
<dbReference type="SMART" id="SM00345">
    <property type="entry name" value="HTH_GNTR"/>
    <property type="match status" value="1"/>
</dbReference>
<dbReference type="InterPro" id="IPR050679">
    <property type="entry name" value="Bact_HTH_transcr_reg"/>
</dbReference>
<dbReference type="RefSeq" id="WP_219531184.1">
    <property type="nucleotide sequence ID" value="NZ_JAHKRM010000010.1"/>
</dbReference>
<reference evidence="6" key="1">
    <citation type="journal article" date="2019" name="Int. J. Syst. Evol. Microbiol.">
        <title>The Global Catalogue of Microorganisms (GCM) 10K type strain sequencing project: providing services to taxonomists for standard genome sequencing and annotation.</title>
        <authorList>
            <consortium name="The Broad Institute Genomics Platform"/>
            <consortium name="The Broad Institute Genome Sequencing Center for Infectious Disease"/>
            <person name="Wu L."/>
            <person name="Ma J."/>
        </authorList>
    </citation>
    <scope>NUCLEOTIDE SEQUENCE [LARGE SCALE GENOMIC DNA]</scope>
    <source>
        <strain evidence="6">CGMCC 1.15399</strain>
    </source>
</reference>
<protein>
    <submittedName>
        <fullName evidence="5">Winged helix-turn-helix domain-containing protein</fullName>
    </submittedName>
</protein>
<evidence type="ECO:0000256" key="2">
    <source>
        <dbReference type="ARBA" id="ARBA00023125"/>
    </source>
</evidence>
<proteinExistence type="predicted"/>
<dbReference type="PANTHER" id="PTHR44846">
    <property type="entry name" value="MANNOSYL-D-GLYCERATE TRANSPORT/METABOLISM SYSTEM REPRESSOR MNGR-RELATED"/>
    <property type="match status" value="1"/>
</dbReference>
<dbReference type="PANTHER" id="PTHR44846:SF17">
    <property type="entry name" value="GNTR-FAMILY TRANSCRIPTIONAL REGULATOR"/>
    <property type="match status" value="1"/>
</dbReference>
<evidence type="ECO:0000313" key="6">
    <source>
        <dbReference type="Proteomes" id="UP001597097"/>
    </source>
</evidence>
<gene>
    <name evidence="5" type="ORF">ACFSJ0_13830</name>
</gene>
<dbReference type="PROSITE" id="PS50949">
    <property type="entry name" value="HTH_GNTR"/>
    <property type="match status" value="1"/>
</dbReference>
<sequence length="137" mass="15120">MIDPKGEQPVYLQVAASLRERIESGEWLPRHRLPRVAELESEYGVVRSTILEAINHLRDSGYVTTVPNWGTVVRLGSDDITVVMIEPGDCGIFRVASEQESERLGLDPEAAVFVLEKASGRVAVLPADKVEIRGPEL</sequence>
<evidence type="ECO:0000259" key="4">
    <source>
        <dbReference type="PROSITE" id="PS50949"/>
    </source>
</evidence>
<keyword evidence="3" id="KW-0804">Transcription</keyword>
<keyword evidence="6" id="KW-1185">Reference proteome</keyword>
<name>A0ABW4G6H5_9ACTN</name>
<dbReference type="InterPro" id="IPR000524">
    <property type="entry name" value="Tscrpt_reg_HTH_GntR"/>
</dbReference>
<keyword evidence="2" id="KW-0238">DNA-binding</keyword>
<dbReference type="Proteomes" id="UP001597097">
    <property type="component" value="Unassembled WGS sequence"/>
</dbReference>
<accession>A0ABW4G6H5</accession>
<evidence type="ECO:0000313" key="5">
    <source>
        <dbReference type="EMBL" id="MFD1538128.1"/>
    </source>
</evidence>
<comment type="caution">
    <text evidence="5">The sequence shown here is derived from an EMBL/GenBank/DDBJ whole genome shotgun (WGS) entry which is preliminary data.</text>
</comment>
<feature type="domain" description="HTH gntR-type" evidence="4">
    <location>
        <begin position="8"/>
        <end position="76"/>
    </location>
</feature>